<evidence type="ECO:0000313" key="1">
    <source>
        <dbReference type="EMBL" id="KPN64924.1"/>
    </source>
</evidence>
<dbReference type="OrthoDB" id="7827015at2"/>
<reference evidence="1 2" key="1">
    <citation type="submission" date="2015-09" db="EMBL/GenBank/DDBJ databases">
        <title>Draft genome sequence of Aliiroseovarius crassostreae CV919-312TSm, the causative agent of Roseovarius Oyster Disease (formerly Juvenile Oyster Disease).</title>
        <authorList>
            <person name="Kessner L."/>
            <person name="Spinard E."/>
            <person name="Nelson D."/>
        </authorList>
    </citation>
    <scope>NUCLEOTIDE SEQUENCE [LARGE SCALE GENOMIC DNA]</scope>
    <source>
        <strain evidence="1 2">CV919-312</strain>
    </source>
</reference>
<dbReference type="InterPro" id="IPR045514">
    <property type="entry name" value="DUF6478"/>
</dbReference>
<dbReference type="STRING" id="154981.AKJ29_06815"/>
<organism evidence="1 2">
    <name type="scientific">Aliiroseovarius crassostreae</name>
    <dbReference type="NCBI Taxonomy" id="154981"/>
    <lineage>
        <taxon>Bacteria</taxon>
        <taxon>Pseudomonadati</taxon>
        <taxon>Pseudomonadota</taxon>
        <taxon>Alphaproteobacteria</taxon>
        <taxon>Rhodobacterales</taxon>
        <taxon>Paracoccaceae</taxon>
        <taxon>Aliiroseovarius</taxon>
    </lineage>
</organism>
<protein>
    <submittedName>
        <fullName evidence="1">Uncharacterized protein</fullName>
    </submittedName>
</protein>
<evidence type="ECO:0000313" key="2">
    <source>
        <dbReference type="Proteomes" id="UP000050471"/>
    </source>
</evidence>
<proteinExistence type="predicted"/>
<dbReference type="Proteomes" id="UP000050471">
    <property type="component" value="Unassembled WGS sequence"/>
</dbReference>
<dbReference type="AlphaFoldDB" id="A0A0P7IL40"/>
<gene>
    <name evidence="1" type="ORF">AKJ29_06815</name>
</gene>
<dbReference type="Pfam" id="PF20086">
    <property type="entry name" value="DUF6478"/>
    <property type="match status" value="1"/>
</dbReference>
<sequence>MAKYATGLRHRLIQWRATRHWTKLARLAKGADLASLRVMRSGARHLQARLDQVIRIADSRLALPLIGSNAFAKPLYSDWSYRPELWREPIAPIGIAAAPSKTSFGDEVMLFHDCRYSELTMRQVRNTRESDLAPFGLRMDVFRFDGSFLSLVIEMPQSAVEGLKRRHLVRMNAVVEMEKPLEVFARLNIKHGPNTEQMVRELPFGDLDETDRAEVEIEFDLAYTNMNEKRVERMWIDLVIENPEMSQIVLRDLTFSRRPRAEV</sequence>
<comment type="caution">
    <text evidence="1">The sequence shown here is derived from an EMBL/GenBank/DDBJ whole genome shotgun (WGS) entry which is preliminary data.</text>
</comment>
<name>A0A0P7IL40_9RHOB</name>
<dbReference type="EMBL" id="LKBA01000001">
    <property type="protein sequence ID" value="KPN64924.1"/>
    <property type="molecule type" value="Genomic_DNA"/>
</dbReference>
<dbReference type="RefSeq" id="WP_055187403.1">
    <property type="nucleotide sequence ID" value="NZ_FPBS01000008.1"/>
</dbReference>
<keyword evidence="2" id="KW-1185">Reference proteome</keyword>
<accession>A0A0P7IL40</accession>